<protein>
    <submittedName>
        <fullName evidence="2">Sorting nexin-33</fullName>
    </submittedName>
</protein>
<dbReference type="PANTHER" id="PTHR45827">
    <property type="entry name" value="SORTING NEXIN"/>
    <property type="match status" value="1"/>
</dbReference>
<accession>A0ABD2QP59</accession>
<dbReference type="Proteomes" id="UP001626550">
    <property type="component" value="Unassembled WGS sequence"/>
</dbReference>
<evidence type="ECO:0000259" key="1">
    <source>
        <dbReference type="Pfam" id="PF10456"/>
    </source>
</evidence>
<gene>
    <name evidence="2" type="primary">SNX33</name>
    <name evidence="2" type="ORF">Ciccas_001022</name>
</gene>
<evidence type="ECO:0000313" key="2">
    <source>
        <dbReference type="EMBL" id="KAL3320286.1"/>
    </source>
</evidence>
<feature type="domain" description="Sorting nexin protein WASP-binding" evidence="1">
    <location>
        <begin position="2"/>
        <end position="135"/>
    </location>
</feature>
<name>A0ABD2QP59_9PLAT</name>
<dbReference type="AlphaFoldDB" id="A0ABD2QP59"/>
<dbReference type="InterPro" id="IPR027267">
    <property type="entry name" value="AH/BAR_dom_sf"/>
</dbReference>
<evidence type="ECO:0000313" key="3">
    <source>
        <dbReference type="Proteomes" id="UP001626550"/>
    </source>
</evidence>
<proteinExistence type="predicted"/>
<reference evidence="2 3" key="1">
    <citation type="submission" date="2024-11" db="EMBL/GenBank/DDBJ databases">
        <title>Adaptive evolution of stress response genes in parasites aligns with host niche diversity.</title>
        <authorList>
            <person name="Hahn C."/>
            <person name="Resl P."/>
        </authorList>
    </citation>
    <scope>NUCLEOTIDE SEQUENCE [LARGE SCALE GENOMIC DNA]</scope>
    <source>
        <strain evidence="2">EGGRZ-B1_66</strain>
        <tissue evidence="2">Body</tissue>
    </source>
</reference>
<keyword evidence="3" id="KW-1185">Reference proteome</keyword>
<dbReference type="Pfam" id="PF10456">
    <property type="entry name" value="BAR_3_WASP_bdg"/>
    <property type="match status" value="1"/>
</dbReference>
<dbReference type="EMBL" id="JBJKFK010000063">
    <property type="protein sequence ID" value="KAL3320286.1"/>
    <property type="molecule type" value="Genomic_DNA"/>
</dbReference>
<dbReference type="Gene3D" id="1.20.1270.60">
    <property type="entry name" value="Arfaptin homology (AH) domain/BAR domain"/>
    <property type="match status" value="1"/>
</dbReference>
<comment type="caution">
    <text evidence="2">The sequence shown here is derived from an EMBL/GenBank/DDBJ whole genome shotgun (WGS) entry which is preliminary data.</text>
</comment>
<sequence length="144" mass="16613">MLKDSFQQLGKMYDQVSQAHVAQENLTEADALIETLREYEGINSQLGKLSSLAKSTTQLLEEGNKAVTENKMSYDENEQLREKSTVIGRSVMAEFHHLAESRHYDWAVRVQSYLQEKANFYREISQMYERTAQVFGQTVQNPTE</sequence>
<dbReference type="InterPro" id="IPR019497">
    <property type="entry name" value="Sorting_nexin_WASP-bd-dom"/>
</dbReference>
<organism evidence="2 3">
    <name type="scientific">Cichlidogyrus casuarinus</name>
    <dbReference type="NCBI Taxonomy" id="1844966"/>
    <lineage>
        <taxon>Eukaryota</taxon>
        <taxon>Metazoa</taxon>
        <taxon>Spiralia</taxon>
        <taxon>Lophotrochozoa</taxon>
        <taxon>Platyhelminthes</taxon>
        <taxon>Monogenea</taxon>
        <taxon>Monopisthocotylea</taxon>
        <taxon>Dactylogyridea</taxon>
        <taxon>Ancyrocephalidae</taxon>
        <taxon>Cichlidogyrus</taxon>
    </lineage>
</organism>
<dbReference type="PANTHER" id="PTHR45827:SF1">
    <property type="entry name" value="SORTING NEXIN"/>
    <property type="match status" value="1"/>
</dbReference>